<protein>
    <submittedName>
        <fullName evidence="1">Uncharacterized protein</fullName>
    </submittedName>
</protein>
<dbReference type="AlphaFoldDB" id="A0A7R8WPS0"/>
<dbReference type="EMBL" id="OB674916">
    <property type="protein sequence ID" value="CAD7235840.1"/>
    <property type="molecule type" value="Genomic_DNA"/>
</dbReference>
<organism evidence="1">
    <name type="scientific">Cyprideis torosa</name>
    <dbReference type="NCBI Taxonomy" id="163714"/>
    <lineage>
        <taxon>Eukaryota</taxon>
        <taxon>Metazoa</taxon>
        <taxon>Ecdysozoa</taxon>
        <taxon>Arthropoda</taxon>
        <taxon>Crustacea</taxon>
        <taxon>Oligostraca</taxon>
        <taxon>Ostracoda</taxon>
        <taxon>Podocopa</taxon>
        <taxon>Podocopida</taxon>
        <taxon>Cytherocopina</taxon>
        <taxon>Cytheroidea</taxon>
        <taxon>Cytherideidae</taxon>
        <taxon>Cyprideis</taxon>
    </lineage>
</organism>
<evidence type="ECO:0000313" key="1">
    <source>
        <dbReference type="EMBL" id="CAD7235840.1"/>
    </source>
</evidence>
<name>A0A7R8WPS0_9CRUS</name>
<sequence length="106" mass="11582">MEKKCQAAAGGLCPDSPAEGGTGGGQEDVALPKFSRPAEVHLGAVHAQMRSDLNCHRVRRIQCISLGRNRHQVNPLLPLKPTAFSLPCRFQCRTYFEDTVQHMGSP</sequence>
<reference evidence="1" key="1">
    <citation type="submission" date="2020-11" db="EMBL/GenBank/DDBJ databases">
        <authorList>
            <person name="Tran Van P."/>
        </authorList>
    </citation>
    <scope>NUCLEOTIDE SEQUENCE</scope>
</reference>
<accession>A0A7R8WPS0</accession>
<gene>
    <name evidence="1" type="ORF">CTOB1V02_LOCUS13655</name>
</gene>
<proteinExistence type="predicted"/>